<keyword evidence="1" id="KW-0812">Transmembrane</keyword>
<reference evidence="2 3" key="1">
    <citation type="submission" date="2019-07" db="EMBL/GenBank/DDBJ databases">
        <title>Genomic Encyclopedia of Archaeal and Bacterial Type Strains, Phase II (KMG-II): from individual species to whole genera.</title>
        <authorList>
            <person name="Goeker M."/>
        </authorList>
    </citation>
    <scope>NUCLEOTIDE SEQUENCE [LARGE SCALE GENOMIC DNA]</scope>
    <source>
        <strain evidence="2 3">ATCC BAA-252</strain>
    </source>
</reference>
<dbReference type="PANTHER" id="PTHR34989:SF1">
    <property type="entry name" value="PROTEIN HDED"/>
    <property type="match status" value="1"/>
</dbReference>
<accession>A0A562TA16</accession>
<evidence type="ECO:0000313" key="2">
    <source>
        <dbReference type="EMBL" id="TWI90445.1"/>
    </source>
</evidence>
<comment type="caution">
    <text evidence="2">The sequence shown here is derived from an EMBL/GenBank/DDBJ whole genome shotgun (WGS) entry which is preliminary data.</text>
</comment>
<keyword evidence="3" id="KW-1185">Reference proteome</keyword>
<dbReference type="OrthoDB" id="9815400at2"/>
<dbReference type="AlphaFoldDB" id="A0A562TA16"/>
<protein>
    <submittedName>
        <fullName evidence="2">Uncharacterized membrane protein HdeD (DUF308 family)</fullName>
    </submittedName>
</protein>
<keyword evidence="1" id="KW-0472">Membrane</keyword>
<gene>
    <name evidence="2" type="ORF">JM93_01427</name>
</gene>
<sequence>MSQAAPNMDDIKAKVQDNWIWFLILGIVLVLGGMVLIAAPLASSVAVTLLIAAVFFVGGLVQIYHAFKTQGWSGFLWNLITGIIAVIGGIVIYVNPLAGTFALTLVIAAIFIAQGVSQLLLAFKIKPHDGWVWVAIAGAVSLVAGILIWIDLPGSAVWALGLIAGISVLMNGWSYIAIALAARASKKA</sequence>
<evidence type="ECO:0000313" key="3">
    <source>
        <dbReference type="Proteomes" id="UP000320593"/>
    </source>
</evidence>
<dbReference type="InterPro" id="IPR052712">
    <property type="entry name" value="Acid_resist_chaperone_HdeD"/>
</dbReference>
<keyword evidence="1" id="KW-1133">Transmembrane helix</keyword>
<feature type="transmembrane region" description="Helical" evidence="1">
    <location>
        <begin position="100"/>
        <end position="123"/>
    </location>
</feature>
<proteinExistence type="predicted"/>
<dbReference type="RefSeq" id="WP_145341620.1">
    <property type="nucleotide sequence ID" value="NZ_SMLY01000085.1"/>
</dbReference>
<dbReference type="Pfam" id="PF03729">
    <property type="entry name" value="DUF308"/>
    <property type="match status" value="1"/>
</dbReference>
<evidence type="ECO:0000256" key="1">
    <source>
        <dbReference type="SAM" id="Phobius"/>
    </source>
</evidence>
<organism evidence="2 3">
    <name type="scientific">Roseibium hamelinense</name>
    <dbReference type="NCBI Taxonomy" id="150831"/>
    <lineage>
        <taxon>Bacteria</taxon>
        <taxon>Pseudomonadati</taxon>
        <taxon>Pseudomonadota</taxon>
        <taxon>Alphaproteobacteria</taxon>
        <taxon>Hyphomicrobiales</taxon>
        <taxon>Stappiaceae</taxon>
        <taxon>Roseibium</taxon>
    </lineage>
</organism>
<dbReference type="Proteomes" id="UP000320593">
    <property type="component" value="Unassembled WGS sequence"/>
</dbReference>
<dbReference type="EMBL" id="VLLF01000002">
    <property type="protein sequence ID" value="TWI90445.1"/>
    <property type="molecule type" value="Genomic_DNA"/>
</dbReference>
<feature type="transmembrane region" description="Helical" evidence="1">
    <location>
        <begin position="130"/>
        <end position="150"/>
    </location>
</feature>
<dbReference type="PANTHER" id="PTHR34989">
    <property type="entry name" value="PROTEIN HDED"/>
    <property type="match status" value="1"/>
</dbReference>
<dbReference type="GO" id="GO:0005886">
    <property type="term" value="C:plasma membrane"/>
    <property type="evidence" value="ECO:0007669"/>
    <property type="project" value="TreeGrafter"/>
</dbReference>
<name>A0A562TA16_9HYPH</name>
<feature type="transmembrane region" description="Helical" evidence="1">
    <location>
        <begin position="75"/>
        <end position="94"/>
    </location>
</feature>
<dbReference type="InterPro" id="IPR005325">
    <property type="entry name" value="DUF308_memb"/>
</dbReference>
<feature type="transmembrane region" description="Helical" evidence="1">
    <location>
        <begin position="45"/>
        <end position="63"/>
    </location>
</feature>
<feature type="transmembrane region" description="Helical" evidence="1">
    <location>
        <begin position="156"/>
        <end position="182"/>
    </location>
</feature>
<feature type="transmembrane region" description="Helical" evidence="1">
    <location>
        <begin position="20"/>
        <end position="39"/>
    </location>
</feature>